<dbReference type="Pfam" id="PF13921">
    <property type="entry name" value="Myb_DNA-bind_6"/>
    <property type="match status" value="1"/>
</dbReference>
<keyword evidence="4" id="KW-0238">DNA-binding</keyword>
<sequence>MLKALSSVARASAHPCRNLTLVLTLTLTLTLTLQKADKHITPELCHKRWDTIVRNPVVKGPWSSEEDRIVRELVARHGSGGTCWMLMNKKGLPQRTAKQIRERWLNHLAPDINKDPWTQEEDLVLCAAHRHFGGSYAEFARLLLPGRPENNIKNRLNKLLASDPVHCWLEVRV</sequence>
<dbReference type="InterPro" id="IPR009057">
    <property type="entry name" value="Homeodomain-like_sf"/>
</dbReference>
<dbReference type="SUPFAM" id="SSF46689">
    <property type="entry name" value="Homeodomain-like"/>
    <property type="match status" value="1"/>
</dbReference>
<dbReference type="InterPro" id="IPR050560">
    <property type="entry name" value="MYB_TF"/>
</dbReference>
<evidence type="ECO:0000313" key="5">
    <source>
        <dbReference type="Proteomes" id="UP000664859"/>
    </source>
</evidence>
<evidence type="ECO:0000256" key="1">
    <source>
        <dbReference type="SAM" id="SignalP"/>
    </source>
</evidence>
<dbReference type="InterPro" id="IPR001005">
    <property type="entry name" value="SANT/Myb"/>
</dbReference>
<dbReference type="AlphaFoldDB" id="A0A835YTC6"/>
<feature type="domain" description="HTH myb-type" evidence="3">
    <location>
        <begin position="113"/>
        <end position="164"/>
    </location>
</feature>
<feature type="domain" description="Myb-like" evidence="2">
    <location>
        <begin position="54"/>
        <end position="108"/>
    </location>
</feature>
<dbReference type="PROSITE" id="PS50090">
    <property type="entry name" value="MYB_LIKE"/>
    <property type="match status" value="2"/>
</dbReference>
<proteinExistence type="predicted"/>
<dbReference type="PANTHER" id="PTHR45614:SF25">
    <property type="entry name" value="MYB PROTEIN"/>
    <property type="match status" value="1"/>
</dbReference>
<dbReference type="EMBL" id="JAFCMP010000368">
    <property type="protein sequence ID" value="KAG5180704.1"/>
    <property type="molecule type" value="Genomic_DNA"/>
</dbReference>
<dbReference type="Proteomes" id="UP000664859">
    <property type="component" value="Unassembled WGS sequence"/>
</dbReference>
<dbReference type="GO" id="GO:0000981">
    <property type="term" value="F:DNA-binding transcription factor activity, RNA polymerase II-specific"/>
    <property type="evidence" value="ECO:0007669"/>
    <property type="project" value="TreeGrafter"/>
</dbReference>
<name>A0A835YTC6_9STRA</name>
<evidence type="ECO:0000259" key="2">
    <source>
        <dbReference type="PROSITE" id="PS50090"/>
    </source>
</evidence>
<organism evidence="4 5">
    <name type="scientific">Tribonema minus</name>
    <dbReference type="NCBI Taxonomy" id="303371"/>
    <lineage>
        <taxon>Eukaryota</taxon>
        <taxon>Sar</taxon>
        <taxon>Stramenopiles</taxon>
        <taxon>Ochrophyta</taxon>
        <taxon>PX clade</taxon>
        <taxon>Xanthophyceae</taxon>
        <taxon>Tribonematales</taxon>
        <taxon>Tribonemataceae</taxon>
        <taxon>Tribonema</taxon>
    </lineage>
</organism>
<protein>
    <submittedName>
        <fullName evidence="4">Homeodomain-like protein</fullName>
    </submittedName>
</protein>
<feature type="domain" description="HTH myb-type" evidence="3">
    <location>
        <begin position="54"/>
        <end position="112"/>
    </location>
</feature>
<dbReference type="OrthoDB" id="2143914at2759"/>
<feature type="domain" description="Myb-like" evidence="2">
    <location>
        <begin position="109"/>
        <end position="160"/>
    </location>
</feature>
<comment type="caution">
    <text evidence="4">The sequence shown here is derived from an EMBL/GenBank/DDBJ whole genome shotgun (WGS) entry which is preliminary data.</text>
</comment>
<dbReference type="PANTHER" id="PTHR45614">
    <property type="entry name" value="MYB PROTEIN-RELATED"/>
    <property type="match status" value="1"/>
</dbReference>
<dbReference type="GO" id="GO:0000978">
    <property type="term" value="F:RNA polymerase II cis-regulatory region sequence-specific DNA binding"/>
    <property type="evidence" value="ECO:0007669"/>
    <property type="project" value="TreeGrafter"/>
</dbReference>
<keyword evidence="1" id="KW-0732">Signal</keyword>
<dbReference type="SMART" id="SM00717">
    <property type="entry name" value="SANT"/>
    <property type="match status" value="2"/>
</dbReference>
<evidence type="ECO:0000313" key="4">
    <source>
        <dbReference type="EMBL" id="KAG5180704.1"/>
    </source>
</evidence>
<gene>
    <name evidence="4" type="ORF">JKP88DRAFT_166349</name>
</gene>
<keyword evidence="4" id="KW-0371">Homeobox</keyword>
<evidence type="ECO:0000259" key="3">
    <source>
        <dbReference type="PROSITE" id="PS51294"/>
    </source>
</evidence>
<feature type="chain" id="PRO_5032978740" evidence="1">
    <location>
        <begin position="31"/>
        <end position="173"/>
    </location>
</feature>
<accession>A0A835YTC6</accession>
<keyword evidence="5" id="KW-1185">Reference proteome</keyword>
<dbReference type="PROSITE" id="PS51294">
    <property type="entry name" value="HTH_MYB"/>
    <property type="match status" value="2"/>
</dbReference>
<dbReference type="Gene3D" id="1.10.10.60">
    <property type="entry name" value="Homeodomain-like"/>
    <property type="match status" value="2"/>
</dbReference>
<dbReference type="InterPro" id="IPR017930">
    <property type="entry name" value="Myb_dom"/>
</dbReference>
<reference evidence="4" key="1">
    <citation type="submission" date="2021-02" db="EMBL/GenBank/DDBJ databases">
        <title>First Annotated Genome of the Yellow-green Alga Tribonema minus.</title>
        <authorList>
            <person name="Mahan K.M."/>
        </authorList>
    </citation>
    <scope>NUCLEOTIDE SEQUENCE</scope>
    <source>
        <strain evidence="4">UTEX B ZZ1240</strain>
    </source>
</reference>
<dbReference type="CDD" id="cd00167">
    <property type="entry name" value="SANT"/>
    <property type="match status" value="2"/>
</dbReference>
<dbReference type="GO" id="GO:0005634">
    <property type="term" value="C:nucleus"/>
    <property type="evidence" value="ECO:0007669"/>
    <property type="project" value="TreeGrafter"/>
</dbReference>
<feature type="signal peptide" evidence="1">
    <location>
        <begin position="1"/>
        <end position="30"/>
    </location>
</feature>